<dbReference type="InterPro" id="IPR007871">
    <property type="entry name" value="Methyltransferase_TRM13"/>
</dbReference>
<name>A0A2A4JNP7_HELVI</name>
<organism evidence="3">
    <name type="scientific">Heliothis virescens</name>
    <name type="common">Tobacco budworm moth</name>
    <dbReference type="NCBI Taxonomy" id="7102"/>
    <lineage>
        <taxon>Eukaryota</taxon>
        <taxon>Metazoa</taxon>
        <taxon>Ecdysozoa</taxon>
        <taxon>Arthropoda</taxon>
        <taxon>Hexapoda</taxon>
        <taxon>Insecta</taxon>
        <taxon>Pterygota</taxon>
        <taxon>Neoptera</taxon>
        <taxon>Endopterygota</taxon>
        <taxon>Lepidoptera</taxon>
        <taxon>Glossata</taxon>
        <taxon>Ditrysia</taxon>
        <taxon>Noctuoidea</taxon>
        <taxon>Noctuidae</taxon>
        <taxon>Heliothinae</taxon>
        <taxon>Heliothis</taxon>
    </lineage>
</organism>
<dbReference type="GO" id="GO:0008033">
    <property type="term" value="P:tRNA processing"/>
    <property type="evidence" value="ECO:0007669"/>
    <property type="project" value="InterPro"/>
</dbReference>
<dbReference type="GO" id="GO:0008168">
    <property type="term" value="F:methyltransferase activity"/>
    <property type="evidence" value="ECO:0007669"/>
    <property type="project" value="InterPro"/>
</dbReference>
<dbReference type="Pfam" id="PF05206">
    <property type="entry name" value="TRM13"/>
    <property type="match status" value="1"/>
</dbReference>
<dbReference type="AlphaFoldDB" id="A0A2A4JNP7"/>
<evidence type="ECO:0000256" key="1">
    <source>
        <dbReference type="SAM" id="MobiDB-lite"/>
    </source>
</evidence>
<evidence type="ECO:0000313" key="3">
    <source>
        <dbReference type="EMBL" id="PCG73601.1"/>
    </source>
</evidence>
<feature type="region of interest" description="Disordered" evidence="1">
    <location>
        <begin position="150"/>
        <end position="201"/>
    </location>
</feature>
<reference evidence="3" key="1">
    <citation type="submission" date="2017-09" db="EMBL/GenBank/DDBJ databases">
        <title>Contemporary evolution of a Lepidopteran species, Heliothis virescens, in response to modern agricultural practices.</title>
        <authorList>
            <person name="Fritz M.L."/>
            <person name="Deyonke A.M."/>
            <person name="Papanicolaou A."/>
            <person name="Micinski S."/>
            <person name="Westbrook J."/>
            <person name="Gould F."/>
        </authorList>
    </citation>
    <scope>NUCLEOTIDE SEQUENCE [LARGE SCALE GENOMIC DNA]</scope>
    <source>
        <strain evidence="3">HvINT-</strain>
        <tissue evidence="3">Whole body</tissue>
    </source>
</reference>
<accession>A0A2A4JNP7</accession>
<dbReference type="EMBL" id="NWSH01000904">
    <property type="protein sequence ID" value="PCG73601.1"/>
    <property type="molecule type" value="Genomic_DNA"/>
</dbReference>
<feature type="compositionally biased region" description="Basic and acidic residues" evidence="1">
    <location>
        <begin position="163"/>
        <end position="179"/>
    </location>
</feature>
<gene>
    <name evidence="3" type="ORF">B5V51_14648</name>
</gene>
<proteinExistence type="predicted"/>
<dbReference type="STRING" id="7102.A0A2A4JNP7"/>
<sequence>MQEFVSSLLWLTEQEGAGGRQHLLCGIGCEERQVQLVVACGGGHMSYYACGAWRGPALLVDRASLRHKREQQAGRRPPRGVRADLAHLALHRVAARPPGRQLVGLAKHLCGVATGGAGLPARRRRNSNVMLGIVSWATCGDDAAGRRARRALGQRRASGRLGAEARRGGRRLGRGDGRGRAAGGGGDGAGGRLGRGAGRVK</sequence>
<evidence type="ECO:0000259" key="2">
    <source>
        <dbReference type="Pfam" id="PF05206"/>
    </source>
</evidence>
<feature type="compositionally biased region" description="Gly residues" evidence="1">
    <location>
        <begin position="180"/>
        <end position="201"/>
    </location>
</feature>
<feature type="domain" description="Methyltransferase TRM13" evidence="2">
    <location>
        <begin position="36"/>
        <end position="114"/>
    </location>
</feature>
<protein>
    <recommendedName>
        <fullName evidence="2">Methyltransferase TRM13 domain-containing protein</fullName>
    </recommendedName>
</protein>
<comment type="caution">
    <text evidence="3">The sequence shown here is derived from an EMBL/GenBank/DDBJ whole genome shotgun (WGS) entry which is preliminary data.</text>
</comment>